<sequence>MDRVRLSFLPWMNDNGRHQLAEGACRANVNRAGLCCDDVGELLHILAEAPHGLRMEFNDVRRRLACGELSLQSIAFLPQWQQQR</sequence>
<protein>
    <submittedName>
        <fullName evidence="1">Uncharacterized protein</fullName>
    </submittedName>
</protein>
<name>A0ABY8CY45_9HYPH</name>
<reference evidence="1 2" key="1">
    <citation type="submission" date="2023-03" db="EMBL/GenBank/DDBJ databases">
        <authorList>
            <person name="Kaur S."/>
            <person name="Espinosa-Saiz D."/>
            <person name="Velazquez E."/>
            <person name="Menendez E."/>
            <person name="diCenzo G.C."/>
        </authorList>
    </citation>
    <scope>NUCLEOTIDE SEQUENCE [LARGE SCALE GENOMIC DNA]</scope>
    <source>
        <strain evidence="1 2">LMG 27395</strain>
    </source>
</reference>
<gene>
    <name evidence="1" type="ORF">PYH38_002356</name>
</gene>
<accession>A0ABY8CY45</accession>
<organism evidence="1 2">
    <name type="scientific">Sinorhizobium numidicum</name>
    <dbReference type="NCBI Taxonomy" id="680248"/>
    <lineage>
        <taxon>Bacteria</taxon>
        <taxon>Pseudomonadati</taxon>
        <taxon>Pseudomonadota</taxon>
        <taxon>Alphaproteobacteria</taxon>
        <taxon>Hyphomicrobiales</taxon>
        <taxon>Rhizobiaceae</taxon>
        <taxon>Sinorhizobium/Ensifer group</taxon>
        <taxon>Sinorhizobium</taxon>
    </lineage>
</organism>
<proteinExistence type="predicted"/>
<evidence type="ECO:0000313" key="1">
    <source>
        <dbReference type="EMBL" id="WEX83570.1"/>
    </source>
</evidence>
<evidence type="ECO:0000313" key="2">
    <source>
        <dbReference type="Proteomes" id="UP001235547"/>
    </source>
</evidence>
<dbReference type="EMBL" id="CP120371">
    <property type="protein sequence ID" value="WEX83570.1"/>
    <property type="molecule type" value="Genomic_DNA"/>
</dbReference>
<dbReference type="Proteomes" id="UP001235547">
    <property type="component" value="Chromosome 1"/>
</dbReference>
<keyword evidence="2" id="KW-1185">Reference proteome</keyword>
<dbReference type="RefSeq" id="WP_280734399.1">
    <property type="nucleotide sequence ID" value="NZ_CP120368.1"/>
</dbReference>